<dbReference type="PANTHER" id="PTHR15910">
    <property type="entry name" value="ARCHAEMETZINCIN"/>
    <property type="match status" value="1"/>
</dbReference>
<evidence type="ECO:0000256" key="2">
    <source>
        <dbReference type="ARBA" id="ARBA00022723"/>
    </source>
</evidence>
<feature type="binding site" evidence="6">
    <location>
        <position position="140"/>
    </location>
    <ligand>
        <name>Zn(2+)</name>
        <dbReference type="ChEBI" id="CHEBI:29105"/>
        <label>1</label>
        <note>catalytic</note>
    </ligand>
</feature>
<comment type="similarity">
    <text evidence="6">Belongs to the peptidase M54 family.</text>
</comment>
<feature type="binding site" evidence="6">
    <location>
        <position position="174"/>
    </location>
    <ligand>
        <name>Zn(2+)</name>
        <dbReference type="ChEBI" id="CHEBI:29105"/>
        <label>2</label>
    </ligand>
</feature>
<dbReference type="RefSeq" id="WP_048165549.1">
    <property type="nucleotide sequence ID" value="NZ_CP006019.1"/>
</dbReference>
<dbReference type="HOGENOM" id="CLU_108521_2_0_2"/>
<evidence type="ECO:0000313" key="8">
    <source>
        <dbReference type="Proteomes" id="UP000027981"/>
    </source>
</evidence>
<reference evidence="8" key="1">
    <citation type="submission" date="2013-06" db="EMBL/GenBank/DDBJ databases">
        <title>Complete Genome Sequence of Hyperthermophilic Palaeococcus pacificus DY20341T, Isolated from a Deep-Sea Hydrothermal Sediments.</title>
        <authorList>
            <person name="Zeng X."/>
            <person name="Shao Z."/>
        </authorList>
    </citation>
    <scope>NUCLEOTIDE SEQUENCE [LARGE SCALE GENOMIC DNA]</scope>
    <source>
        <strain evidence="8">DY20341</strain>
    </source>
</reference>
<dbReference type="Pfam" id="PF07998">
    <property type="entry name" value="Peptidase_M54"/>
    <property type="match status" value="1"/>
</dbReference>
<evidence type="ECO:0000313" key="7">
    <source>
        <dbReference type="EMBL" id="AIF70057.1"/>
    </source>
</evidence>
<dbReference type="SUPFAM" id="SSF55486">
    <property type="entry name" value="Metalloproteases ('zincins'), catalytic domain"/>
    <property type="match status" value="1"/>
</dbReference>
<dbReference type="GO" id="GO:0006508">
    <property type="term" value="P:proteolysis"/>
    <property type="evidence" value="ECO:0007669"/>
    <property type="project" value="UniProtKB-UniRule"/>
</dbReference>
<organism evidence="7 8">
    <name type="scientific">Palaeococcus pacificus DY20341</name>
    <dbReference type="NCBI Taxonomy" id="1343739"/>
    <lineage>
        <taxon>Archaea</taxon>
        <taxon>Methanobacteriati</taxon>
        <taxon>Methanobacteriota</taxon>
        <taxon>Thermococci</taxon>
        <taxon>Thermococcales</taxon>
        <taxon>Thermococcaceae</taxon>
        <taxon>Palaeococcus</taxon>
    </lineage>
</organism>
<protein>
    <recommendedName>
        <fullName evidence="6">Archaemetzincin</fullName>
        <ecNumber evidence="6">3.4.-.-</ecNumber>
    </recommendedName>
</protein>
<dbReference type="MEROPS" id="M54.001"/>
<dbReference type="eggNOG" id="arCOG00458">
    <property type="taxonomic scope" value="Archaea"/>
</dbReference>
<sequence length="191" mass="21891">MIGILPIEGKELNEKIIKELHNYISEYFGRFGLNGEVLQKVSIRPFLYAYDEFRGQFLASEIAYKLSKICREKRLTALLGVTDVDLYVRGLNFVFGVALPPYKSAIISLHRLDPRFYGEPFDYDLFKERAIKEAVHELGHVFGLGHCADPRCVMHFSNSILDTDFKGVAFCRSCEEKIKYNIALLNLEGDE</sequence>
<feature type="binding site" evidence="6">
    <location>
        <position position="146"/>
    </location>
    <ligand>
        <name>Zn(2+)</name>
        <dbReference type="ChEBI" id="CHEBI:29105"/>
        <label>1</label>
        <note>catalytic</note>
    </ligand>
</feature>
<dbReference type="EC" id="3.4.-.-" evidence="6"/>
<dbReference type="Gene3D" id="3.40.390.10">
    <property type="entry name" value="Collagenase (Catalytic Domain)"/>
    <property type="match status" value="1"/>
</dbReference>
<dbReference type="STRING" id="1343739.PAP_08345"/>
<feature type="active site" description="Proton acceptor" evidence="6">
    <location>
        <position position="137"/>
    </location>
</feature>
<feature type="binding site" evidence="6">
    <location>
        <position position="136"/>
    </location>
    <ligand>
        <name>Zn(2+)</name>
        <dbReference type="ChEBI" id="CHEBI:29105"/>
        <label>1</label>
        <note>catalytic</note>
    </ligand>
</feature>
<evidence type="ECO:0000256" key="1">
    <source>
        <dbReference type="ARBA" id="ARBA00022670"/>
    </source>
</evidence>
<comment type="cofactor">
    <cofactor evidence="6">
        <name>Zn(2+)</name>
        <dbReference type="ChEBI" id="CHEBI:29105"/>
    </cofactor>
    <text evidence="6">Binds 2 Zn(2+) ions per subunit. One is catalytic, whereas the other seems to have a structural role.</text>
</comment>
<dbReference type="GeneID" id="24842771"/>
<accession>A0A075LVL3</accession>
<name>A0A075LVL3_9EURY</name>
<dbReference type="PIRSF" id="PIRSF005785">
    <property type="entry name" value="Zn-prot_arch"/>
    <property type="match status" value="1"/>
</dbReference>
<evidence type="ECO:0000256" key="3">
    <source>
        <dbReference type="ARBA" id="ARBA00022801"/>
    </source>
</evidence>
<dbReference type="CDD" id="cd11375">
    <property type="entry name" value="Peptidase_M54"/>
    <property type="match status" value="1"/>
</dbReference>
<dbReference type="PANTHER" id="PTHR15910:SF1">
    <property type="entry name" value="ARCHAEMETZINCIN-2"/>
    <property type="match status" value="1"/>
</dbReference>
<keyword evidence="2 6" id="KW-0479">Metal-binding</keyword>
<reference evidence="7 8" key="2">
    <citation type="journal article" date="2015" name="Genome Announc.">
        <title>Complete Genome Sequence of Hyperthermophilic Piezophilic Archaeon Palaeococcus pacificus DY20341T, Isolated from Deep-Sea Hydrothermal Sediments.</title>
        <authorList>
            <person name="Zeng X."/>
            <person name="Jebbar M."/>
            <person name="Shao Z."/>
        </authorList>
    </citation>
    <scope>NUCLEOTIDE SEQUENCE [LARGE SCALE GENOMIC DNA]</scope>
    <source>
        <strain evidence="7 8">DY20341</strain>
    </source>
</reference>
<dbReference type="HAMAP" id="MF_01842">
    <property type="entry name" value="Archaemetzincin"/>
    <property type="match status" value="1"/>
</dbReference>
<dbReference type="Proteomes" id="UP000027981">
    <property type="component" value="Chromosome"/>
</dbReference>
<dbReference type="NCBIfam" id="NF033823">
    <property type="entry name" value="archmetzin"/>
    <property type="match status" value="1"/>
</dbReference>
<gene>
    <name evidence="6" type="primary">amzA</name>
    <name evidence="7" type="ORF">PAP_08345</name>
</gene>
<evidence type="ECO:0000256" key="5">
    <source>
        <dbReference type="ARBA" id="ARBA00023049"/>
    </source>
</evidence>
<feature type="binding site" evidence="6">
    <location>
        <position position="152"/>
    </location>
    <ligand>
        <name>Zn(2+)</name>
        <dbReference type="ChEBI" id="CHEBI:29105"/>
        <label>2</label>
    </ligand>
</feature>
<dbReference type="InterPro" id="IPR012962">
    <property type="entry name" value="Pept_M54_archaemetzincn"/>
</dbReference>
<evidence type="ECO:0000256" key="4">
    <source>
        <dbReference type="ARBA" id="ARBA00022833"/>
    </source>
</evidence>
<keyword evidence="3 6" id="KW-0378">Hydrolase</keyword>
<feature type="binding site" evidence="6">
    <location>
        <position position="147"/>
    </location>
    <ligand>
        <name>Zn(2+)</name>
        <dbReference type="ChEBI" id="CHEBI:29105"/>
        <label>2</label>
    </ligand>
</feature>
<dbReference type="InterPro" id="IPR012091">
    <property type="entry name" value="Pept_M54_archaemetzncn_arc/bac"/>
</dbReference>
<dbReference type="AlphaFoldDB" id="A0A075LVL3"/>
<evidence type="ECO:0000256" key="6">
    <source>
        <dbReference type="HAMAP-Rule" id="MF_01842"/>
    </source>
</evidence>
<feature type="binding site" evidence="6">
    <location>
        <position position="171"/>
    </location>
    <ligand>
        <name>Zn(2+)</name>
        <dbReference type="ChEBI" id="CHEBI:29105"/>
        <label>2</label>
    </ligand>
</feature>
<keyword evidence="1 6" id="KW-0645">Protease</keyword>
<dbReference type="InterPro" id="IPR024079">
    <property type="entry name" value="MetalloPept_cat_dom_sf"/>
</dbReference>
<keyword evidence="8" id="KW-1185">Reference proteome</keyword>
<comment type="subunit">
    <text evidence="6">Monomer.</text>
</comment>
<dbReference type="GO" id="GO:0008237">
    <property type="term" value="F:metallopeptidase activity"/>
    <property type="evidence" value="ECO:0007669"/>
    <property type="project" value="UniProtKB-UniRule"/>
</dbReference>
<comment type="function">
    <text evidence="6">Probable zinc metalloprotease whose natural substrate is unknown.</text>
</comment>
<dbReference type="GO" id="GO:0008270">
    <property type="term" value="F:zinc ion binding"/>
    <property type="evidence" value="ECO:0007669"/>
    <property type="project" value="UniProtKB-UniRule"/>
</dbReference>
<keyword evidence="4 6" id="KW-0862">Zinc</keyword>
<keyword evidence="5 6" id="KW-0482">Metalloprotease</keyword>
<dbReference type="EMBL" id="CP006019">
    <property type="protein sequence ID" value="AIF70057.1"/>
    <property type="molecule type" value="Genomic_DNA"/>
</dbReference>
<dbReference type="OrthoDB" id="50281at2157"/>
<dbReference type="KEGG" id="ppac:PAP_08345"/>
<proteinExistence type="inferred from homology"/>